<dbReference type="EMBL" id="JH711797">
    <property type="protein sequence ID" value="EIW52049.1"/>
    <property type="molecule type" value="Genomic_DNA"/>
</dbReference>
<dbReference type="Proteomes" id="UP000054317">
    <property type="component" value="Unassembled WGS sequence"/>
</dbReference>
<dbReference type="OMA" id="RCAWISH"/>
<evidence type="ECO:0000313" key="1">
    <source>
        <dbReference type="EMBL" id="EIW52049.1"/>
    </source>
</evidence>
<name>R7SAS7_TRAVS</name>
<keyword evidence="2" id="KW-1185">Reference proteome</keyword>
<sequence length="627" mass="70275">MAPVEVGNPQPVDLARALLASMHREQDLGQLSQSTLDIEALYSIDQLVFDVVKVVRGLINSHSAVNRLPPELLLKIFSNVPRRGPLLRPDHDEDDEDETYDANVTFVSDNMWRVQDLFPLTAVCHRWRELALTTPLLWSTFVADDSAERGRTRRALSYKNYVHRCPHGPLYVTLREIRDGNAVLNRLEEMRERVQELHVVGPLGYCYPEYHRCAALALPRFPNLERCAWISHPMDTSAPHPFQFCDTPKLRTLKLFCPLFIPHNIYPALTDLSITGPSPNGDVGQLLKLLSSAPRLQALKVETLRGPPTGSPMFRIDLPQLRLFEVRHTTDRRYADAMVFRNALLSSLTIPPSCKVHLGFMHPAHIEPSMTQYPRVLTATRLSITAPQPHPGFEAATLLFSIESGPLRVSLQATHGVYNDDLVPDLGASLSALAFTSIRKLSVGWGLYPLCGPRLPSNSLLHAFPHLDLLRVAPEAFHHEEQRPLQFLLNVLAVLRLDADGEHTVAGPPACPKLSRLWVDWSHTSELPPVVDPLREFAALRAEQGYPLSRVFVADRGQDYRPDAEPPLVFHYTVYEYDGSLTRVLNEPAKIEFVDEGRMKAQCEAIFAQLWDGVEAAEAGTVTGVVP</sequence>
<evidence type="ECO:0000313" key="2">
    <source>
        <dbReference type="Proteomes" id="UP000054317"/>
    </source>
</evidence>
<organism evidence="1 2">
    <name type="scientific">Trametes versicolor (strain FP-101664)</name>
    <name type="common">White-rot fungus</name>
    <name type="synonym">Coriolus versicolor</name>
    <dbReference type="NCBI Taxonomy" id="717944"/>
    <lineage>
        <taxon>Eukaryota</taxon>
        <taxon>Fungi</taxon>
        <taxon>Dikarya</taxon>
        <taxon>Basidiomycota</taxon>
        <taxon>Agaricomycotina</taxon>
        <taxon>Agaricomycetes</taxon>
        <taxon>Polyporales</taxon>
        <taxon>Polyporaceae</taxon>
        <taxon>Trametes</taxon>
    </lineage>
</organism>
<dbReference type="KEGG" id="tvs:TRAVEDRAFT_75473"/>
<protein>
    <submittedName>
        <fullName evidence="1">Uncharacterized protein</fullName>
    </submittedName>
</protein>
<dbReference type="GeneID" id="19420195"/>
<dbReference type="Gene3D" id="1.20.1280.50">
    <property type="match status" value="1"/>
</dbReference>
<dbReference type="RefSeq" id="XP_008045149.1">
    <property type="nucleotide sequence ID" value="XM_008046958.1"/>
</dbReference>
<dbReference type="AlphaFoldDB" id="R7SAS7"/>
<gene>
    <name evidence="1" type="ORF">TRAVEDRAFT_75473</name>
</gene>
<reference evidence="2" key="1">
    <citation type="journal article" date="2012" name="Science">
        <title>The Paleozoic origin of enzymatic lignin decomposition reconstructed from 31 fungal genomes.</title>
        <authorList>
            <person name="Floudas D."/>
            <person name="Binder M."/>
            <person name="Riley R."/>
            <person name="Barry K."/>
            <person name="Blanchette R.A."/>
            <person name="Henrissat B."/>
            <person name="Martinez A.T."/>
            <person name="Otillar R."/>
            <person name="Spatafora J.W."/>
            <person name="Yadav J.S."/>
            <person name="Aerts A."/>
            <person name="Benoit I."/>
            <person name="Boyd A."/>
            <person name="Carlson A."/>
            <person name="Copeland A."/>
            <person name="Coutinho P.M."/>
            <person name="de Vries R.P."/>
            <person name="Ferreira P."/>
            <person name="Findley K."/>
            <person name="Foster B."/>
            <person name="Gaskell J."/>
            <person name="Glotzer D."/>
            <person name="Gorecki P."/>
            <person name="Heitman J."/>
            <person name="Hesse C."/>
            <person name="Hori C."/>
            <person name="Igarashi K."/>
            <person name="Jurgens J.A."/>
            <person name="Kallen N."/>
            <person name="Kersten P."/>
            <person name="Kohler A."/>
            <person name="Kuees U."/>
            <person name="Kumar T.K.A."/>
            <person name="Kuo A."/>
            <person name="LaButti K."/>
            <person name="Larrondo L.F."/>
            <person name="Lindquist E."/>
            <person name="Ling A."/>
            <person name="Lombard V."/>
            <person name="Lucas S."/>
            <person name="Lundell T."/>
            <person name="Martin R."/>
            <person name="McLaughlin D.J."/>
            <person name="Morgenstern I."/>
            <person name="Morin E."/>
            <person name="Murat C."/>
            <person name="Nagy L.G."/>
            <person name="Nolan M."/>
            <person name="Ohm R.A."/>
            <person name="Patyshakuliyeva A."/>
            <person name="Rokas A."/>
            <person name="Ruiz-Duenas F.J."/>
            <person name="Sabat G."/>
            <person name="Salamov A."/>
            <person name="Samejima M."/>
            <person name="Schmutz J."/>
            <person name="Slot J.C."/>
            <person name="St John F."/>
            <person name="Stenlid J."/>
            <person name="Sun H."/>
            <person name="Sun S."/>
            <person name="Syed K."/>
            <person name="Tsang A."/>
            <person name="Wiebenga A."/>
            <person name="Young D."/>
            <person name="Pisabarro A."/>
            <person name="Eastwood D.C."/>
            <person name="Martin F."/>
            <person name="Cullen D."/>
            <person name="Grigoriev I.V."/>
            <person name="Hibbett D.S."/>
        </authorList>
    </citation>
    <scope>NUCLEOTIDE SEQUENCE [LARGE SCALE GENOMIC DNA]</scope>
    <source>
        <strain evidence="2">FP-101664</strain>
    </source>
</reference>
<proteinExistence type="predicted"/>
<accession>R7SAS7</accession>
<dbReference type="OrthoDB" id="2756879at2759"/>